<dbReference type="AlphaFoldDB" id="A0A8S1N8S5"/>
<dbReference type="EMBL" id="CAJJDM010000084">
    <property type="protein sequence ID" value="CAD8088462.1"/>
    <property type="molecule type" value="Genomic_DNA"/>
</dbReference>
<dbReference type="Proteomes" id="UP000688137">
    <property type="component" value="Unassembled WGS sequence"/>
</dbReference>
<keyword evidence="2" id="KW-1185">Reference proteome</keyword>
<name>A0A8S1N8S5_PARPR</name>
<evidence type="ECO:0000313" key="2">
    <source>
        <dbReference type="Proteomes" id="UP000688137"/>
    </source>
</evidence>
<protein>
    <submittedName>
        <fullName evidence="1">Uncharacterized protein</fullName>
    </submittedName>
</protein>
<organism evidence="1 2">
    <name type="scientific">Paramecium primaurelia</name>
    <dbReference type="NCBI Taxonomy" id="5886"/>
    <lineage>
        <taxon>Eukaryota</taxon>
        <taxon>Sar</taxon>
        <taxon>Alveolata</taxon>
        <taxon>Ciliophora</taxon>
        <taxon>Intramacronucleata</taxon>
        <taxon>Oligohymenophorea</taxon>
        <taxon>Peniculida</taxon>
        <taxon>Parameciidae</taxon>
        <taxon>Paramecium</taxon>
    </lineage>
</organism>
<gene>
    <name evidence="1" type="ORF">PPRIM_AZ9-3.1.T0810065</name>
</gene>
<comment type="caution">
    <text evidence="1">The sequence shown here is derived from an EMBL/GenBank/DDBJ whole genome shotgun (WGS) entry which is preliminary data.</text>
</comment>
<proteinExistence type="predicted"/>
<accession>A0A8S1N8S5</accession>
<reference evidence="1" key="1">
    <citation type="submission" date="2021-01" db="EMBL/GenBank/DDBJ databases">
        <authorList>
            <consortium name="Genoscope - CEA"/>
            <person name="William W."/>
        </authorList>
    </citation>
    <scope>NUCLEOTIDE SEQUENCE</scope>
</reference>
<evidence type="ECO:0000313" key="1">
    <source>
        <dbReference type="EMBL" id="CAD8088462.1"/>
    </source>
</evidence>
<sequence length="57" mass="6518">MQKLDILSFIVAITAAKFVDIHTTLTQINADPFGMLYCLQQRPISKPRHQLMKLKCS</sequence>